<keyword evidence="2" id="KW-1185">Reference proteome</keyword>
<evidence type="ECO:0000313" key="1">
    <source>
        <dbReference type="EMBL" id="GLQ89324.1"/>
    </source>
</evidence>
<gene>
    <name evidence="1" type="ORF">GCM10007898_28970</name>
</gene>
<dbReference type="Gene3D" id="3.20.20.410">
    <property type="entry name" value="Protein of unknown function UPF0759"/>
    <property type="match status" value="1"/>
</dbReference>
<dbReference type="Pfam" id="PF01904">
    <property type="entry name" value="DUF72"/>
    <property type="match status" value="1"/>
</dbReference>
<comment type="caution">
    <text evidence="1">The sequence shown here is derived from an EMBL/GenBank/DDBJ whole genome shotgun (WGS) entry which is preliminary data.</text>
</comment>
<dbReference type="EMBL" id="BSOA01000034">
    <property type="protein sequence ID" value="GLQ89324.1"/>
    <property type="molecule type" value="Genomic_DNA"/>
</dbReference>
<protein>
    <recommendedName>
        <fullName evidence="3">DUF72 domain-containing protein</fullName>
    </recommendedName>
</protein>
<accession>A0ABQ5XCD4</accession>
<proteinExistence type="predicted"/>
<sequence>MALVTADSADKWPFLEDVTASILYLRPHGDKQLYASGYSNAALDRWRKRIDAWRLGGEPGDAKRCSGKKPRKRASRDIYCYFDNDAKVKAPLDARKLTEKLRHGE</sequence>
<reference evidence="2" key="1">
    <citation type="journal article" date="2019" name="Int. J. Syst. Evol. Microbiol.">
        <title>The Global Catalogue of Microorganisms (GCM) 10K type strain sequencing project: providing services to taxonomists for standard genome sequencing and annotation.</title>
        <authorList>
            <consortium name="The Broad Institute Genomics Platform"/>
            <consortium name="The Broad Institute Genome Sequencing Center for Infectious Disease"/>
            <person name="Wu L."/>
            <person name="Ma J."/>
        </authorList>
    </citation>
    <scope>NUCLEOTIDE SEQUENCE [LARGE SCALE GENOMIC DNA]</scope>
    <source>
        <strain evidence="2">NBRC 111981</strain>
    </source>
</reference>
<dbReference type="SUPFAM" id="SSF117396">
    <property type="entry name" value="TM1631-like"/>
    <property type="match status" value="1"/>
</dbReference>
<name>A0ABQ5XCD4_9GAMM</name>
<dbReference type="PANTHER" id="PTHR30348:SF4">
    <property type="entry name" value="DUF72 DOMAIN-CONTAINING PROTEIN"/>
    <property type="match status" value="1"/>
</dbReference>
<evidence type="ECO:0000313" key="2">
    <source>
        <dbReference type="Proteomes" id="UP001156627"/>
    </source>
</evidence>
<dbReference type="InterPro" id="IPR002763">
    <property type="entry name" value="DUF72"/>
</dbReference>
<organism evidence="1 2">
    <name type="scientific">Dyella flagellata</name>
    <dbReference type="NCBI Taxonomy" id="1867833"/>
    <lineage>
        <taxon>Bacteria</taxon>
        <taxon>Pseudomonadati</taxon>
        <taxon>Pseudomonadota</taxon>
        <taxon>Gammaproteobacteria</taxon>
        <taxon>Lysobacterales</taxon>
        <taxon>Rhodanobacteraceae</taxon>
        <taxon>Dyella</taxon>
    </lineage>
</organism>
<dbReference type="InterPro" id="IPR036520">
    <property type="entry name" value="UPF0759_sf"/>
</dbReference>
<dbReference type="PANTHER" id="PTHR30348">
    <property type="entry name" value="UNCHARACTERIZED PROTEIN YECE"/>
    <property type="match status" value="1"/>
</dbReference>
<dbReference type="Proteomes" id="UP001156627">
    <property type="component" value="Unassembled WGS sequence"/>
</dbReference>
<evidence type="ECO:0008006" key="3">
    <source>
        <dbReference type="Google" id="ProtNLM"/>
    </source>
</evidence>